<protein>
    <submittedName>
        <fullName evidence="1">Uncharacterized protein</fullName>
    </submittedName>
</protein>
<dbReference type="STRING" id="1005945.SAMN05216561_105178"/>
<organism evidence="1 2">
    <name type="scientific">Nocardioides psychrotolerans</name>
    <dbReference type="NCBI Taxonomy" id="1005945"/>
    <lineage>
        <taxon>Bacteria</taxon>
        <taxon>Bacillati</taxon>
        <taxon>Actinomycetota</taxon>
        <taxon>Actinomycetes</taxon>
        <taxon>Propionibacteriales</taxon>
        <taxon>Nocardioidaceae</taxon>
        <taxon>Nocardioides</taxon>
    </lineage>
</organism>
<evidence type="ECO:0000313" key="2">
    <source>
        <dbReference type="Proteomes" id="UP000198649"/>
    </source>
</evidence>
<evidence type="ECO:0000313" key="1">
    <source>
        <dbReference type="EMBL" id="SFI15317.1"/>
    </source>
</evidence>
<reference evidence="1 2" key="1">
    <citation type="submission" date="2016-10" db="EMBL/GenBank/DDBJ databases">
        <authorList>
            <person name="de Groot N.N."/>
        </authorList>
    </citation>
    <scope>NUCLEOTIDE SEQUENCE [LARGE SCALE GENOMIC DNA]</scope>
    <source>
        <strain evidence="1 2">CGMCC 1.11156</strain>
    </source>
</reference>
<proteinExistence type="predicted"/>
<name>A0A1I3FVX9_9ACTN</name>
<dbReference type="Proteomes" id="UP000198649">
    <property type="component" value="Unassembled WGS sequence"/>
</dbReference>
<accession>A0A1I3FVX9</accession>
<gene>
    <name evidence="1" type="ORF">SAMN05216561_105178</name>
</gene>
<dbReference type="AlphaFoldDB" id="A0A1I3FVX9"/>
<dbReference type="RefSeq" id="WP_256215595.1">
    <property type="nucleotide sequence ID" value="NZ_BKAF01000006.1"/>
</dbReference>
<keyword evidence="2" id="KW-1185">Reference proteome</keyword>
<sequence length="44" mass="4798">MSDIVPVLDHARSLVMLEQVAGVFCVALDVARPVGLNANRHARR</sequence>
<dbReference type="EMBL" id="FOQG01000005">
    <property type="protein sequence ID" value="SFI15317.1"/>
    <property type="molecule type" value="Genomic_DNA"/>
</dbReference>